<accession>A0A8J6E0Y5</accession>
<reference evidence="1" key="1">
    <citation type="submission" date="2021-05" db="EMBL/GenBank/DDBJ databases">
        <title>A free-living protist that lacks canonical eukaryotic 1 DNA replication and segregation systems.</title>
        <authorList>
            <person name="Salas-Leiva D.E."/>
            <person name="Tromer E.C."/>
            <person name="Curtis B.A."/>
            <person name="Jerlstrom-Hultqvist J."/>
            <person name="Kolisko M."/>
            <person name="Yi Z."/>
            <person name="Salas-Leiva J.S."/>
            <person name="Gallot-Lavallee L."/>
            <person name="Kops G.J.P.L."/>
            <person name="Archibald J.M."/>
            <person name="Simpson A.G.B."/>
            <person name="Roger A.J."/>
        </authorList>
    </citation>
    <scope>NUCLEOTIDE SEQUENCE</scope>
    <source>
        <strain evidence="1">BICM</strain>
    </source>
</reference>
<protein>
    <submittedName>
        <fullName evidence="1">Thioesterase-like superfamily</fullName>
    </submittedName>
</protein>
<evidence type="ECO:0000313" key="2">
    <source>
        <dbReference type="Proteomes" id="UP000717585"/>
    </source>
</evidence>
<dbReference type="SUPFAM" id="SSF54637">
    <property type="entry name" value="Thioesterase/thiol ester dehydrase-isomerase"/>
    <property type="match status" value="1"/>
</dbReference>
<organism evidence="1 2">
    <name type="scientific">Carpediemonas membranifera</name>
    <dbReference type="NCBI Taxonomy" id="201153"/>
    <lineage>
        <taxon>Eukaryota</taxon>
        <taxon>Metamonada</taxon>
        <taxon>Carpediemonas-like organisms</taxon>
        <taxon>Carpediemonas</taxon>
    </lineage>
</organism>
<dbReference type="Proteomes" id="UP000717585">
    <property type="component" value="Unassembled WGS sequence"/>
</dbReference>
<dbReference type="InterPro" id="IPR051490">
    <property type="entry name" value="THEM6_lcsJ_thioesterase"/>
</dbReference>
<sequence length="239" mass="27202">MIVYLLRVFWHAFLGRLKPRKTLTDTFETSGRCSLLDLNKYGRMSDAGLLRVFELARHEMMVQFGMFWKALNREISPILAGAQFSSPNANLPRLWQKYTIRTVAVDMDSTSLYLVQKLSVNGDVVASIEMRVVFFTQSKGEKIRRASSGYFAKLTHDCSVDADARYISSGTSLAFLLDKYAAVAKGGVPFKERMRHAAVNPGDGTCDFDELFRDPEDRRGSMTEKFYLSDKWVHQARVE</sequence>
<dbReference type="AlphaFoldDB" id="A0A8J6E0Y5"/>
<comment type="caution">
    <text evidence="1">The sequence shown here is derived from an EMBL/GenBank/DDBJ whole genome shotgun (WGS) entry which is preliminary data.</text>
</comment>
<evidence type="ECO:0000313" key="1">
    <source>
        <dbReference type="EMBL" id="KAG9389932.1"/>
    </source>
</evidence>
<dbReference type="CDD" id="cd00586">
    <property type="entry name" value="4HBT"/>
    <property type="match status" value="1"/>
</dbReference>
<proteinExistence type="predicted"/>
<dbReference type="PANTHER" id="PTHR12475">
    <property type="match status" value="1"/>
</dbReference>
<dbReference type="PANTHER" id="PTHR12475:SF4">
    <property type="entry name" value="PROTEIN THEM6"/>
    <property type="match status" value="1"/>
</dbReference>
<keyword evidence="2" id="KW-1185">Reference proteome</keyword>
<dbReference type="Pfam" id="PF13279">
    <property type="entry name" value="4HBT_2"/>
    <property type="match status" value="1"/>
</dbReference>
<name>A0A8J6E0Y5_9EUKA</name>
<dbReference type="EMBL" id="JAHDYR010000067">
    <property type="protein sequence ID" value="KAG9389932.1"/>
    <property type="molecule type" value="Genomic_DNA"/>
</dbReference>
<dbReference type="InterPro" id="IPR029069">
    <property type="entry name" value="HotDog_dom_sf"/>
</dbReference>
<gene>
    <name evidence="1" type="ORF">J8273_8619</name>
</gene>
<dbReference type="Gene3D" id="3.10.129.10">
    <property type="entry name" value="Hotdog Thioesterase"/>
    <property type="match status" value="1"/>
</dbReference>